<dbReference type="OrthoDB" id="8951911at2759"/>
<name>A0A167PJN4_PHYB8</name>
<evidence type="ECO:0000313" key="2">
    <source>
        <dbReference type="Proteomes" id="UP000077315"/>
    </source>
</evidence>
<evidence type="ECO:0008006" key="3">
    <source>
        <dbReference type="Google" id="ProtNLM"/>
    </source>
</evidence>
<protein>
    <recommendedName>
        <fullName evidence="3">Homeodomain-like DNA binding domain-containing transcription factor</fullName>
    </recommendedName>
</protein>
<dbReference type="Proteomes" id="UP000077315">
    <property type="component" value="Unassembled WGS sequence"/>
</dbReference>
<dbReference type="VEuPathDB" id="FungiDB:PHYBLDRAFT_68410"/>
<reference evidence="2" key="1">
    <citation type="submission" date="2015-06" db="EMBL/GenBank/DDBJ databases">
        <title>Expansion of signal transduction pathways in fungi by whole-genome duplication.</title>
        <authorList>
            <consortium name="DOE Joint Genome Institute"/>
            <person name="Corrochano L.M."/>
            <person name="Kuo A."/>
            <person name="Marcet-Houben M."/>
            <person name="Polaino S."/>
            <person name="Salamov A."/>
            <person name="Villalobos J.M."/>
            <person name="Alvarez M.I."/>
            <person name="Avalos J."/>
            <person name="Benito E.P."/>
            <person name="Benoit I."/>
            <person name="Burger G."/>
            <person name="Camino L.P."/>
            <person name="Canovas D."/>
            <person name="Cerda-Olmedo E."/>
            <person name="Cheng J.-F."/>
            <person name="Dominguez A."/>
            <person name="Elias M."/>
            <person name="Eslava A.P."/>
            <person name="Glaser F."/>
            <person name="Grimwood J."/>
            <person name="Gutierrez G."/>
            <person name="Heitman J."/>
            <person name="Henrissat B."/>
            <person name="Iturriaga E.A."/>
            <person name="Lang B.F."/>
            <person name="Lavin J.L."/>
            <person name="Lee S."/>
            <person name="Li W."/>
            <person name="Lindquist E."/>
            <person name="Lopez-Garcia S."/>
            <person name="Luque E.M."/>
            <person name="Marcos A.T."/>
            <person name="Martin J."/>
            <person name="McCluskey K."/>
            <person name="Medina H.R."/>
            <person name="Miralles-Duran A."/>
            <person name="Miyazaki A."/>
            <person name="Munoz-Torres E."/>
            <person name="Oguiza J.A."/>
            <person name="Ohm R."/>
            <person name="Olmedo M."/>
            <person name="Orejas M."/>
            <person name="Ortiz-Castellanos L."/>
            <person name="Pisabarro A.G."/>
            <person name="Rodriguez-Romero J."/>
            <person name="Ruiz-Herrera J."/>
            <person name="Ruiz-Vazquez R."/>
            <person name="Sanz C."/>
            <person name="Schackwitz W."/>
            <person name="Schmutz J."/>
            <person name="Shahriari M."/>
            <person name="Shelest E."/>
            <person name="Silva-Franco F."/>
            <person name="Soanes D."/>
            <person name="Syed K."/>
            <person name="Tagua V.G."/>
            <person name="Talbot N.J."/>
            <person name="Thon M."/>
            <person name="De vries R.P."/>
            <person name="Wiebenga A."/>
            <person name="Yadav J.S."/>
            <person name="Braun E.L."/>
            <person name="Baker S."/>
            <person name="Garre V."/>
            <person name="Horwitz B."/>
            <person name="Torres-Martinez S."/>
            <person name="Idnurm A."/>
            <person name="Herrera-Estrella A."/>
            <person name="Gabaldon T."/>
            <person name="Grigoriev I.V."/>
        </authorList>
    </citation>
    <scope>NUCLEOTIDE SEQUENCE [LARGE SCALE GENOMIC DNA]</scope>
    <source>
        <strain evidence="2">NRRL 1555(-)</strain>
    </source>
</reference>
<gene>
    <name evidence="1" type="ORF">PHYBLDRAFT_68410</name>
</gene>
<sequence length="135" mass="16372">MDKNLNIPYFTVNLILRRFKRTRSMEYKSLDSDLRPIIKDYHKQLILNIIDKKISICILCNDLQYIETVTLKRVTAIEEKRNDEMTLRKRHKYILRLQLEEILYSQNCIFINEADFNFYLIKSYIRAKTEKYALA</sequence>
<dbReference type="RefSeq" id="XP_018296127.1">
    <property type="nucleotide sequence ID" value="XM_018441950.1"/>
</dbReference>
<accession>A0A167PJN4</accession>
<dbReference type="InParanoid" id="A0A167PJN4"/>
<organism evidence="1 2">
    <name type="scientific">Phycomyces blakesleeanus (strain ATCC 8743b / DSM 1359 / FGSC 10004 / NBRC 33097 / NRRL 1555)</name>
    <dbReference type="NCBI Taxonomy" id="763407"/>
    <lineage>
        <taxon>Eukaryota</taxon>
        <taxon>Fungi</taxon>
        <taxon>Fungi incertae sedis</taxon>
        <taxon>Mucoromycota</taxon>
        <taxon>Mucoromycotina</taxon>
        <taxon>Mucoromycetes</taxon>
        <taxon>Mucorales</taxon>
        <taxon>Phycomycetaceae</taxon>
        <taxon>Phycomyces</taxon>
    </lineage>
</organism>
<dbReference type="EMBL" id="KV440974">
    <property type="protein sequence ID" value="OAD78087.1"/>
    <property type="molecule type" value="Genomic_DNA"/>
</dbReference>
<dbReference type="AlphaFoldDB" id="A0A167PJN4"/>
<dbReference type="GeneID" id="29002856"/>
<evidence type="ECO:0000313" key="1">
    <source>
        <dbReference type="EMBL" id="OAD78087.1"/>
    </source>
</evidence>
<proteinExistence type="predicted"/>
<keyword evidence="2" id="KW-1185">Reference proteome</keyword>